<dbReference type="PANTHER" id="PTHR14097:SF7">
    <property type="entry name" value="OXIDOREDUCTASE HTATIP2"/>
    <property type="match status" value="1"/>
</dbReference>
<dbReference type="KEGG" id="grs:C7S20_05140"/>
<accession>A0A2R3Z386</accession>
<dbReference type="SUPFAM" id="SSF51735">
    <property type="entry name" value="NAD(P)-binding Rossmann-fold domains"/>
    <property type="match status" value="1"/>
</dbReference>
<gene>
    <name evidence="2" type="ORF">C7S20_05140</name>
</gene>
<dbReference type="AlphaFoldDB" id="A0A2R3Z386"/>
<name>A0A2R3Z386_9FLAO</name>
<reference evidence="3" key="1">
    <citation type="submission" date="2018-03" db="EMBL/GenBank/DDBJ databases">
        <title>Gramella fulva sp. nov., isolated from a dry surface of tidal flat.</title>
        <authorList>
            <person name="Hwang S.H."/>
            <person name="Hwang W.M."/>
            <person name="Kang K."/>
            <person name="Ahn T.-Y."/>
        </authorList>
    </citation>
    <scope>NUCLEOTIDE SEQUENCE [LARGE SCALE GENOMIC DNA]</scope>
    <source>
        <strain evidence="3">SH35</strain>
    </source>
</reference>
<protein>
    <submittedName>
        <fullName evidence="2">Nucleoside-diphosphate sugar epimerase</fullName>
    </submittedName>
</protein>
<dbReference type="Gene3D" id="3.40.50.720">
    <property type="entry name" value="NAD(P)-binding Rossmann-like Domain"/>
    <property type="match status" value="1"/>
</dbReference>
<sequence length="225" mass="25700">MKSRTKSAIILGATGLTGGTLLQRLLKDDRYHKIKVFTRNHLNTKSEKLEEYLIDLFELEKFRDLFTADEVFCCVGSTQKKTPDKDTYRKVDYGIPATAATLCKQNKIPIFMVISAMGANENSSIFYNRTKGEMEGAVLDKKIDKTHILRPVLIGGEREDSRPMEKAFKKIMNLINPLLKGKFRKYQSIHPDEIVETMIYLANNSYKSVILESDEIKDVAQNAKR</sequence>
<dbReference type="OrthoDB" id="9798632at2"/>
<dbReference type="InterPro" id="IPR016040">
    <property type="entry name" value="NAD(P)-bd_dom"/>
</dbReference>
<dbReference type="Pfam" id="PF13460">
    <property type="entry name" value="NAD_binding_10"/>
    <property type="match status" value="1"/>
</dbReference>
<evidence type="ECO:0000313" key="2">
    <source>
        <dbReference type="EMBL" id="AVR44698.1"/>
    </source>
</evidence>
<dbReference type="RefSeq" id="WP_107011476.1">
    <property type="nucleotide sequence ID" value="NZ_CP028136.1"/>
</dbReference>
<dbReference type="EMBL" id="CP028136">
    <property type="protein sequence ID" value="AVR44698.1"/>
    <property type="molecule type" value="Genomic_DNA"/>
</dbReference>
<proteinExistence type="predicted"/>
<keyword evidence="3" id="KW-1185">Reference proteome</keyword>
<dbReference type="PANTHER" id="PTHR14097">
    <property type="entry name" value="OXIDOREDUCTASE HTATIP2"/>
    <property type="match status" value="1"/>
</dbReference>
<evidence type="ECO:0000259" key="1">
    <source>
        <dbReference type="Pfam" id="PF13460"/>
    </source>
</evidence>
<evidence type="ECO:0000313" key="3">
    <source>
        <dbReference type="Proteomes" id="UP000241507"/>
    </source>
</evidence>
<dbReference type="Proteomes" id="UP000241507">
    <property type="component" value="Chromosome"/>
</dbReference>
<organism evidence="2 3">
    <name type="scientific">Christiangramia fulva</name>
    <dbReference type="NCBI Taxonomy" id="2126553"/>
    <lineage>
        <taxon>Bacteria</taxon>
        <taxon>Pseudomonadati</taxon>
        <taxon>Bacteroidota</taxon>
        <taxon>Flavobacteriia</taxon>
        <taxon>Flavobacteriales</taxon>
        <taxon>Flavobacteriaceae</taxon>
        <taxon>Christiangramia</taxon>
    </lineage>
</organism>
<feature type="domain" description="NAD(P)-binding" evidence="1">
    <location>
        <begin position="12"/>
        <end position="150"/>
    </location>
</feature>
<dbReference type="InterPro" id="IPR036291">
    <property type="entry name" value="NAD(P)-bd_dom_sf"/>
</dbReference>